<evidence type="ECO:0000313" key="3">
    <source>
        <dbReference type="Proteomes" id="UP000017836"/>
    </source>
</evidence>
<accession>W1PU89</accession>
<gene>
    <name evidence="2" type="ORF">AMTR_s00049p00053090</name>
</gene>
<reference evidence="3" key="1">
    <citation type="journal article" date="2013" name="Science">
        <title>The Amborella genome and the evolution of flowering plants.</title>
        <authorList>
            <consortium name="Amborella Genome Project"/>
        </authorList>
    </citation>
    <scope>NUCLEOTIDE SEQUENCE [LARGE SCALE GENOMIC DNA]</scope>
</reference>
<name>W1PU89_AMBTC</name>
<sequence>MDSGEEDEPKAKPRKKLIKKSNKESSPENDFLADEVQENEDFSAGKLKGKEGSSKKRKPNEERAHKEKQIRAKSRERRLGKEFKRLRIWSWVYFYIFWS</sequence>
<feature type="compositionally biased region" description="Basic and acidic residues" evidence="1">
    <location>
        <begin position="48"/>
        <end position="70"/>
    </location>
</feature>
<feature type="compositionally biased region" description="Acidic residues" evidence="1">
    <location>
        <begin position="31"/>
        <end position="41"/>
    </location>
</feature>
<evidence type="ECO:0000313" key="2">
    <source>
        <dbReference type="EMBL" id="ERN13597.1"/>
    </source>
</evidence>
<dbReference type="Proteomes" id="UP000017836">
    <property type="component" value="Unassembled WGS sequence"/>
</dbReference>
<protein>
    <submittedName>
        <fullName evidence="2">Uncharacterized protein</fullName>
    </submittedName>
</protein>
<dbReference type="Gramene" id="ERN13597">
    <property type="protein sequence ID" value="ERN13597"/>
    <property type="gene ID" value="AMTR_s00049p00053090"/>
</dbReference>
<dbReference type="AlphaFoldDB" id="W1PU89"/>
<dbReference type="EMBL" id="KI392567">
    <property type="protein sequence ID" value="ERN13597.1"/>
    <property type="molecule type" value="Genomic_DNA"/>
</dbReference>
<dbReference type="HOGENOM" id="CLU_2323556_0_0_1"/>
<evidence type="ECO:0000256" key="1">
    <source>
        <dbReference type="SAM" id="MobiDB-lite"/>
    </source>
</evidence>
<feature type="region of interest" description="Disordered" evidence="1">
    <location>
        <begin position="1"/>
        <end position="73"/>
    </location>
</feature>
<keyword evidence="3" id="KW-1185">Reference proteome</keyword>
<organism evidence="2 3">
    <name type="scientific">Amborella trichopoda</name>
    <dbReference type="NCBI Taxonomy" id="13333"/>
    <lineage>
        <taxon>Eukaryota</taxon>
        <taxon>Viridiplantae</taxon>
        <taxon>Streptophyta</taxon>
        <taxon>Embryophyta</taxon>
        <taxon>Tracheophyta</taxon>
        <taxon>Spermatophyta</taxon>
        <taxon>Magnoliopsida</taxon>
        <taxon>Amborellales</taxon>
        <taxon>Amborellaceae</taxon>
        <taxon>Amborella</taxon>
    </lineage>
</organism>
<proteinExistence type="predicted"/>